<dbReference type="PANTHER" id="PTHR43201:SF32">
    <property type="entry name" value="2-SUCCINYLBENZOATE--COA LIGASE, CHLOROPLASTIC_PEROXISOMAL"/>
    <property type="match status" value="1"/>
</dbReference>
<dbReference type="InterPro" id="IPR000873">
    <property type="entry name" value="AMP-dep_synth/lig_dom"/>
</dbReference>
<reference evidence="4" key="1">
    <citation type="journal article" date="2021" name="Syst. Appl. Microbiol.">
        <title>Roseomonas hellenica sp. nov., isolated from roots of wild-growing Alkanna tinctoria.</title>
        <authorList>
            <person name="Rat A."/>
            <person name="Naranjo H.D."/>
            <person name="Lebbe L."/>
            <person name="Cnockaert M."/>
            <person name="Krigas N."/>
            <person name="Grigoriadou K."/>
            <person name="Maloupa E."/>
            <person name="Willems A."/>
        </authorList>
    </citation>
    <scope>NUCLEOTIDE SEQUENCE [LARGE SCALE GENOMIC DNA]</scope>
    <source>
        <strain evidence="4">LMG 31159</strain>
    </source>
</reference>
<dbReference type="PANTHER" id="PTHR43201">
    <property type="entry name" value="ACYL-COA SYNTHETASE"/>
    <property type="match status" value="1"/>
</dbReference>
<dbReference type="EMBL" id="JAAEDI010000023">
    <property type="protein sequence ID" value="MBR0652010.1"/>
    <property type="molecule type" value="Genomic_DNA"/>
</dbReference>
<accession>A0ABS5EM06</accession>
<protein>
    <submittedName>
        <fullName evidence="3">AMP-binding protein</fullName>
    </submittedName>
</protein>
<dbReference type="Gene3D" id="3.40.50.12780">
    <property type="entry name" value="N-terminal domain of ligase-like"/>
    <property type="match status" value="1"/>
</dbReference>
<dbReference type="Gene3D" id="3.30.300.30">
    <property type="match status" value="1"/>
</dbReference>
<dbReference type="InterPro" id="IPR020845">
    <property type="entry name" value="AMP-binding_CS"/>
</dbReference>
<feature type="domain" description="AMP-binding enzyme C-terminal" evidence="2">
    <location>
        <begin position="409"/>
        <end position="483"/>
    </location>
</feature>
<proteinExistence type="predicted"/>
<keyword evidence="4" id="KW-1185">Reference proteome</keyword>
<dbReference type="InterPro" id="IPR042099">
    <property type="entry name" value="ANL_N_sf"/>
</dbReference>
<evidence type="ECO:0000259" key="1">
    <source>
        <dbReference type="Pfam" id="PF00501"/>
    </source>
</evidence>
<dbReference type="SUPFAM" id="SSF56801">
    <property type="entry name" value="Acetyl-CoA synthetase-like"/>
    <property type="match status" value="1"/>
</dbReference>
<dbReference type="Pfam" id="PF13193">
    <property type="entry name" value="AMP-binding_C"/>
    <property type="match status" value="1"/>
</dbReference>
<evidence type="ECO:0000313" key="3">
    <source>
        <dbReference type="EMBL" id="MBR0652010.1"/>
    </source>
</evidence>
<dbReference type="InterPro" id="IPR045851">
    <property type="entry name" value="AMP-bd_C_sf"/>
</dbReference>
<comment type="caution">
    <text evidence="3">The sequence shown here is derived from an EMBL/GenBank/DDBJ whole genome shotgun (WGS) entry which is preliminary data.</text>
</comment>
<feature type="domain" description="AMP-dependent synthetase/ligase" evidence="1">
    <location>
        <begin position="13"/>
        <end position="363"/>
    </location>
</feature>
<dbReference type="PROSITE" id="PS00455">
    <property type="entry name" value="AMP_BINDING"/>
    <property type="match status" value="1"/>
</dbReference>
<sequence length="497" mass="52705">METDGLAQTMRSRWTQAPGRPALGFGDTWYDWQWVGENATRLEEALTAVTYPSRAPIAVIARNRPAQAGAILGLMATGRPAVVISSIQSPDGLAADILRLGVQVVLGSPDDLRADAVANAMRTTGVLGMTVAEHGSPTFDVETPVRVEWAPQAIDPDALVVMLTSGTTGAPKRLTLGRRATLSAMADLTAMLGECEEPGETSPSILFQPLANISGMYLLMLLAAEGRPAFLMERFRAAEWAEAVRRLGPSWLWLPPAAMQMVLDADVDPAHLSSARALRTGSAPLGDSVRTRFEERFSIPVLSHYGATEFCGIVTSLSPDDVAENPDRSSSVGRARPGVRLQVVDAADGAVVALGELGILEVQADRLGPGWMRTTDLAAIDPDGFLTLHGRADDAINRGGFKVLAGQVADILRAHPAVADAAVLGLADDRLGQVPVAAVECRHGVLPPSSEDLAAFSRSHLLAYQVPVRFLIVPSLPRTGTMKIDRQAALKLFASAG</sequence>
<dbReference type="Pfam" id="PF00501">
    <property type="entry name" value="AMP-binding"/>
    <property type="match status" value="1"/>
</dbReference>
<evidence type="ECO:0000259" key="2">
    <source>
        <dbReference type="Pfam" id="PF13193"/>
    </source>
</evidence>
<evidence type="ECO:0000313" key="4">
    <source>
        <dbReference type="Proteomes" id="UP000698752"/>
    </source>
</evidence>
<organism evidence="3 4">
    <name type="scientific">Neoroseomonas terrae</name>
    <dbReference type="NCBI Taxonomy" id="424799"/>
    <lineage>
        <taxon>Bacteria</taxon>
        <taxon>Pseudomonadati</taxon>
        <taxon>Pseudomonadota</taxon>
        <taxon>Alphaproteobacteria</taxon>
        <taxon>Acetobacterales</taxon>
        <taxon>Acetobacteraceae</taxon>
        <taxon>Neoroseomonas</taxon>
    </lineage>
</organism>
<name>A0ABS5EM06_9PROT</name>
<dbReference type="CDD" id="cd04433">
    <property type="entry name" value="AFD_class_I"/>
    <property type="match status" value="1"/>
</dbReference>
<gene>
    <name evidence="3" type="ORF">GXW78_20270</name>
</gene>
<dbReference type="Proteomes" id="UP000698752">
    <property type="component" value="Unassembled WGS sequence"/>
</dbReference>
<dbReference type="InterPro" id="IPR025110">
    <property type="entry name" value="AMP-bd_C"/>
</dbReference>